<dbReference type="EMBL" id="KF263690">
    <property type="protein sequence ID" value="AGW24829.1"/>
    <property type="molecule type" value="Genomic_DNA"/>
</dbReference>
<name>A4GRJ6_9ALPH</name>
<dbReference type="GO" id="GO:0019072">
    <property type="term" value="P:viral genome packaging"/>
    <property type="evidence" value="ECO:0007669"/>
    <property type="project" value="InterPro"/>
</dbReference>
<dbReference type="Proteomes" id="UP000112239">
    <property type="component" value="Segment"/>
</dbReference>
<reference evidence="15 19" key="7">
    <citation type="submission" date="2013-06" db="EMBL/GenBank/DDBJ databases">
        <authorList>
            <person name="Zou Z."/>
            <person name="Hu Y."/>
        </authorList>
    </citation>
    <scope>NUCLEOTIDE SEQUENCE [LARGE SCALE GENOMIC DNA]</scope>
    <source>
        <strain evidence="15">C-KCE</strain>
    </source>
</reference>
<dbReference type="Pfam" id="PF01499">
    <property type="entry name" value="Herpes_UL25"/>
    <property type="match status" value="1"/>
</dbReference>
<reference evidence="9" key="1">
    <citation type="submission" date="2007-02" db="EMBL/GenBank/DDBJ databases">
        <title>Sequence analysis of a 41-kb segment of the duck enteritis virus genome.</title>
        <authorList>
            <person name="Li Y.F."/>
            <person name="Huang B."/>
        </authorList>
    </citation>
    <scope>NUCLEOTIDE SEQUENCE</scope>
    <source>
        <strain evidence="9">VAC</strain>
    </source>
</reference>
<evidence type="ECO:0000313" key="16">
    <source>
        <dbReference type="EMBL" id="AJG04905.1"/>
    </source>
</evidence>
<evidence type="ECO:0000313" key="18">
    <source>
        <dbReference type="Proteomes" id="UP000112239"/>
    </source>
</evidence>
<organism evidence="9">
    <name type="scientific">anatid alphaherpesvirus 1</name>
    <dbReference type="NCBI Taxonomy" id="104388"/>
    <lineage>
        <taxon>Viruses</taxon>
        <taxon>Duplodnaviria</taxon>
        <taxon>Heunggongvirae</taxon>
        <taxon>Peploviricota</taxon>
        <taxon>Herviviricetes</taxon>
        <taxon>Herpesvirales</taxon>
        <taxon>Orthoherpesviridae</taxon>
        <taxon>Alphaherpesvirinae</taxon>
        <taxon>Mardivirus</taxon>
        <taxon>Mardivirus anatidalpha1</taxon>
    </lineage>
</organism>
<dbReference type="Proteomes" id="UP000164963">
    <property type="component" value="Genome"/>
</dbReference>
<reference evidence="11 21" key="3">
    <citation type="journal article" date="2009" name="Virology">
        <title>Molecular characterization of the genome of duck enteritis virus.</title>
        <authorList>
            <person name="Li Y."/>
            <person name="Huang B."/>
            <person name="Ma X."/>
            <person name="Wu J."/>
            <person name="Li F."/>
            <person name="Ai W."/>
            <person name="Song M."/>
            <person name="Yang H."/>
        </authorList>
    </citation>
    <scope>NUCLEOTIDE SEQUENCE [LARGE SCALE GENOMIC DNA]</scope>
    <source>
        <strain evidence="11">VAC</strain>
    </source>
</reference>
<evidence type="ECO:0000256" key="1">
    <source>
        <dbReference type="ARBA" id="ARBA00022524"/>
    </source>
</evidence>
<dbReference type="EMBL" id="KJ549663">
    <property type="protein sequence ID" value="AJG04905.1"/>
    <property type="molecule type" value="Genomic_DNA"/>
</dbReference>
<dbReference type="GO" id="GO:0043657">
    <property type="term" value="C:host cell"/>
    <property type="evidence" value="ECO:0007669"/>
    <property type="project" value="GOC"/>
</dbReference>
<evidence type="ECO:0000313" key="20">
    <source>
        <dbReference type="Proteomes" id="UP000135812"/>
    </source>
</evidence>
<dbReference type="OrthoDB" id="4434at10239"/>
<dbReference type="RefSeq" id="YP_003084397.1">
    <property type="nucleotide sequence ID" value="NC_013036.1"/>
</dbReference>
<dbReference type="Proteomes" id="UP000135812">
    <property type="component" value="Genome"/>
</dbReference>
<dbReference type="GO" id="GO:0075732">
    <property type="term" value="P:viral penetration into host nucleus"/>
    <property type="evidence" value="ECO:0007669"/>
    <property type="project" value="UniProtKB-KW"/>
</dbReference>
<evidence type="ECO:0000313" key="9">
    <source>
        <dbReference type="EMBL" id="ABO26212.1"/>
    </source>
</evidence>
<evidence type="ECO:0000313" key="17">
    <source>
        <dbReference type="Proteomes" id="UP000098628"/>
    </source>
</evidence>
<reference evidence="13 22" key="8">
    <citation type="journal article" date="2014" name="Virus Genes">
        <title>Comparative genomic sequence analysis between a standard challenge strain and a vaccine strain of duck enteritis virus in China.</title>
        <authorList>
            <person name="Yang C."/>
            <person name="Li Q."/>
            <person name="Li J."/>
            <person name="Zhang G."/>
            <person name="Li H."/>
            <person name="Xia Y."/>
            <person name="Yang H."/>
            <person name="Yu K."/>
        </authorList>
    </citation>
    <scope>NUCLEOTIDE SEQUENCE [LARGE SCALE GENOMIC DNA]</scope>
    <source>
        <strain evidence="13">CV</strain>
    </source>
</reference>
<keyword evidence="1" id="KW-1163">Viral penetration into host nucleus</keyword>
<reference evidence="16" key="10">
    <citation type="journal article" date="2015" name="Arch. Virol.">
        <title>Biological properties of a duck enteritis virus attenuated via serial passaging in chick embryo fibroblasts.</title>
        <authorList>
            <person name="Yang C."/>
            <person name="Li J."/>
            <person name="Li Q."/>
            <person name="Li L."/>
            <person name="Sun M."/>
            <person name="Li H."/>
            <person name="Xia Y."/>
            <person name="Yang H."/>
            <person name="Yu K."/>
        </authorList>
    </citation>
    <scope>NUCLEOTIDE SEQUENCE</scope>
    <source>
        <strain evidence="16">CV p80</strain>
    </source>
</reference>
<dbReference type="Proteomes" id="UP000114267">
    <property type="component" value="Segment"/>
</dbReference>
<feature type="compositionally biased region" description="Basic and acidic residues" evidence="8">
    <location>
        <begin position="122"/>
        <end position="148"/>
    </location>
</feature>
<reference evidence="12 20" key="5">
    <citation type="journal article" date="2012" name="J. Virol.">
        <title>Complete genomic sequence of chinese virulent duck enteritis virus.</title>
        <authorList>
            <person name="Wu Y."/>
            <person name="Cheng A."/>
            <person name="Wang M."/>
            <person name="Yang Q."/>
            <person name="Zhu D."/>
            <person name="Jia R."/>
            <person name="Chen S."/>
            <person name="Zhou Y."/>
            <person name="Wang X."/>
            <person name="Chen X."/>
        </authorList>
    </citation>
    <scope>NUCLEOTIDE SEQUENCE [LARGE SCALE GENOMIC DNA]</scope>
    <source>
        <strain evidence="12">CHv</strain>
    </source>
</reference>
<evidence type="ECO:0000256" key="8">
    <source>
        <dbReference type="SAM" id="MobiDB-lite"/>
    </source>
</evidence>
<evidence type="ECO:0000313" key="22">
    <source>
        <dbReference type="Proteomes" id="UP000180937"/>
    </source>
</evidence>
<evidence type="ECO:0000313" key="13">
    <source>
        <dbReference type="EMBL" id="AGA17828.1"/>
    </source>
</evidence>
<dbReference type="KEGG" id="vg:8223362"/>
<keyword evidence="5" id="KW-0946">Virion</keyword>
<keyword evidence="6" id="KW-0231">Viral genome packaging</keyword>
<evidence type="ECO:0000313" key="12">
    <source>
        <dbReference type="EMBL" id="AFC61858.1"/>
    </source>
</evidence>
<evidence type="ECO:0000256" key="4">
    <source>
        <dbReference type="ARBA" id="ARBA00022612"/>
    </source>
</evidence>
<gene>
    <name evidence="10" type="primary">UL25</name>
    <name evidence="13" type="synonym">DEVCV38</name>
    <name evidence="14" type="synonym">ORF36</name>
    <name evidence="16" type="synonym">ORF38</name>
</gene>
<sequence>MERFFFSPLDMCKEHSSAGYISDSRNFITPNWPAHYWTKSQANRHEEETAIQKLRILQQRNTAASAALDHLSIKNNCISAELEMRLKPIEEQVKSVTAVIADLENAAAMAEATDAADEIDGSYERSRQDGDGDKLGETSDSNDERREVQIVKNDTPLRYDTNLSTDLLTIIYSTRGGSSASGWGVLFGTWYRALQDGLITEWPVVSKRLDQRDGRQSKTFMTTAIVSLQATGRLYVGVRHYTALECAILCLQLHHRITSAKTKCQPFNYASSAIGMVEQLPAYLDNFIERLASDCGRLCYRFDMDRLPKGQFAIQPRSGERIALSGHCVLAMLIKHGVLPLSPGVAAPDGLARDVDKSQRAYVDEVNKAAGAVFGRAQPLFLMEDITQLRATINTITSLILMRKLLWNTNVYADRMCNNFQIGTLLPGAVPSDRLNRGASNGGAAGAQTMKSDNRNFAFLCERYMASLYAADPQTEITQMFPGLVALCLDARNIKTQNATRHVLDVSTNRAQAALLRLIAVELQNRSKTISVPIQEVLTTHDAVALQYEEGLATLMQQARLKNTLSDGRRLLQFNVNSDYDLIYFLCLGYIPLYASSM</sequence>
<dbReference type="InterPro" id="IPR002493">
    <property type="entry name" value="Herpes_UL25"/>
</dbReference>
<dbReference type="EMBL" id="EF554399">
    <property type="protein sequence ID" value="ABU49736.1"/>
    <property type="molecule type" value="Genomic_DNA"/>
</dbReference>
<dbReference type="Proteomes" id="UP000180937">
    <property type="component" value="Segment"/>
</dbReference>
<evidence type="ECO:0000256" key="5">
    <source>
        <dbReference type="ARBA" id="ARBA00022844"/>
    </source>
</evidence>
<dbReference type="GO" id="GO:0019028">
    <property type="term" value="C:viral capsid"/>
    <property type="evidence" value="ECO:0007669"/>
    <property type="project" value="UniProtKB-KW"/>
</dbReference>
<evidence type="ECO:0000256" key="3">
    <source>
        <dbReference type="ARBA" id="ARBA00022562"/>
    </source>
</evidence>
<evidence type="ECO:0000313" key="14">
    <source>
        <dbReference type="EMBL" id="AGS78696.1"/>
    </source>
</evidence>
<feature type="region of interest" description="Disordered" evidence="8">
    <location>
        <begin position="114"/>
        <end position="148"/>
    </location>
</feature>
<reference evidence="11" key="4">
    <citation type="submission" date="2009-07" db="EMBL/GenBank/DDBJ databases">
        <authorList>
            <person name="Li Y.F."/>
            <person name="Huang B."/>
        </authorList>
    </citation>
    <scope>NUCLEOTIDE SEQUENCE</scope>
    <source>
        <strain evidence="11">VAC</strain>
    </source>
</reference>
<dbReference type="GO" id="GO:0046718">
    <property type="term" value="P:symbiont entry into host cell"/>
    <property type="evidence" value="ECO:0007669"/>
    <property type="project" value="UniProtKB-KW"/>
</dbReference>
<dbReference type="Proteomes" id="UP000098628">
    <property type="component" value="Genome"/>
</dbReference>
<evidence type="ECO:0000313" key="10">
    <source>
        <dbReference type="EMBL" id="ABU49736.1"/>
    </source>
</evidence>
<keyword evidence="7" id="KW-1160">Virus entry into host cell</keyword>
<evidence type="ECO:0000256" key="2">
    <source>
        <dbReference type="ARBA" id="ARBA00022561"/>
    </source>
</evidence>
<dbReference type="EMBL" id="EF417996">
    <property type="protein sequence ID" value="ABO26212.1"/>
    <property type="molecule type" value="Genomic_DNA"/>
</dbReference>
<evidence type="ECO:0000313" key="15">
    <source>
        <dbReference type="EMBL" id="AGW24829.1"/>
    </source>
</evidence>
<dbReference type="EMBL" id="KF487736">
    <property type="protein sequence ID" value="AGS78696.1"/>
    <property type="molecule type" value="Genomic_DNA"/>
</dbReference>
<keyword evidence="4" id="KW-1188">Viral release from host cell</keyword>
<evidence type="ECO:0000256" key="7">
    <source>
        <dbReference type="ARBA" id="ARBA00023296"/>
    </source>
</evidence>
<dbReference type="GeneID" id="8223362"/>
<reference evidence="10" key="2">
    <citation type="submission" date="2007-04" db="EMBL/GenBank/DDBJ databases">
        <title>Development of thermal asymmetric interlaced polymerase chain reaction to isolate the UL25 gene of duck enteritis virus.</title>
        <authorList>
            <person name="Pan H."/>
            <person name="Cao R."/>
            <person name="Liu L."/>
        </authorList>
    </citation>
    <scope>NUCLEOTIDE SEQUENCE</scope>
    <source>
        <strain evidence="10">020318</strain>
    </source>
</reference>
<evidence type="ECO:0000313" key="21">
    <source>
        <dbReference type="Proteomes" id="UP000164963"/>
    </source>
</evidence>
<accession>A4GRJ6</accession>
<evidence type="ECO:0000313" key="19">
    <source>
        <dbReference type="Proteomes" id="UP000114267"/>
    </source>
</evidence>
<protein>
    <submittedName>
        <fullName evidence="9 10">UL25</fullName>
    </submittedName>
</protein>
<dbReference type="EMBL" id="EU082088">
    <property type="protein sequence ID" value="ACT83549.1"/>
    <property type="molecule type" value="Genomic_DNA"/>
</dbReference>
<dbReference type="EMBL" id="JQ673560">
    <property type="protein sequence ID" value="AGA17828.1"/>
    <property type="molecule type" value="Genomic_DNA"/>
</dbReference>
<dbReference type="EMBL" id="JQ647509">
    <property type="protein sequence ID" value="AFC61858.1"/>
    <property type="molecule type" value="Genomic_DNA"/>
</dbReference>
<dbReference type="HAMAP" id="MF_04025">
    <property type="entry name" value="HSV_CVC2"/>
    <property type="match status" value="1"/>
</dbReference>
<proteinExistence type="inferred from homology"/>
<keyword evidence="2" id="KW-0167">Capsid protein</keyword>
<evidence type="ECO:0000256" key="6">
    <source>
        <dbReference type="ARBA" id="ARBA00023219"/>
    </source>
</evidence>
<evidence type="ECO:0000313" key="11">
    <source>
        <dbReference type="EMBL" id="ACT83549.1"/>
    </source>
</evidence>
<reference evidence="14 18" key="6">
    <citation type="journal article" date="2013" name="Genome Announc.">
        <title>Complete genome sequence of an attenuated duck enteritis virus obtained by in vitro serial passage.</title>
        <authorList>
            <person name="Yang C."/>
            <person name="Li J."/>
            <person name="Li Q."/>
            <person name="Li H."/>
            <person name="Xia Y."/>
            <person name="Guo X."/>
            <person name="Yu K."/>
            <person name="Yang H."/>
        </authorList>
    </citation>
    <scope>NUCLEOTIDE SEQUENCE [LARGE SCALE GENOMIC DNA]</scope>
    <source>
        <strain evidence="14">K</strain>
    </source>
</reference>
<keyword evidence="3" id="KW-1048">Host nucleus</keyword>
<reference evidence="17" key="9">
    <citation type="submission" date="2014-03" db="EMBL/GenBank/DDBJ databases">
        <title>Protective efficacy and genomic characteristics of a duck enteritis virus attenuated by serial passage in chick embryo fibroblast.</title>
        <authorList>
            <person name="Yang C."/>
            <person name="Li Q."/>
            <person name="Li J."/>
            <person name="Liu D."/>
            <person name="Li L."/>
            <person name="Li H."/>
            <person name="Xia Y."/>
            <person name="Yang H."/>
            <person name="Yu K."/>
        </authorList>
    </citation>
    <scope>NUCLEOTIDE SEQUENCE [LARGE SCALE GENOMIC DNA]</scope>
</reference>